<evidence type="ECO:0000259" key="4">
    <source>
        <dbReference type="Pfam" id="PF01712"/>
    </source>
</evidence>
<comment type="similarity">
    <text evidence="1">Belongs to the DCK/DGK family.</text>
</comment>
<organism evidence="5">
    <name type="scientific">Caligus clemensi</name>
    <name type="common">Sea louse</name>
    <dbReference type="NCBI Taxonomy" id="344056"/>
    <lineage>
        <taxon>Eukaryota</taxon>
        <taxon>Metazoa</taxon>
        <taxon>Ecdysozoa</taxon>
        <taxon>Arthropoda</taxon>
        <taxon>Crustacea</taxon>
        <taxon>Multicrustacea</taxon>
        <taxon>Hexanauplia</taxon>
        <taxon>Copepoda</taxon>
        <taxon>Siphonostomatoida</taxon>
        <taxon>Caligidae</taxon>
        <taxon>Caligus</taxon>
    </lineage>
</organism>
<dbReference type="PIRSF" id="PIRSF000705">
    <property type="entry name" value="DNK"/>
    <property type="match status" value="1"/>
</dbReference>
<feature type="binding site" evidence="3">
    <location>
        <begin position="36"/>
        <end position="44"/>
    </location>
    <ligand>
        <name>ATP</name>
        <dbReference type="ChEBI" id="CHEBI:30616"/>
    </ligand>
</feature>
<dbReference type="GO" id="GO:0005524">
    <property type="term" value="F:ATP binding"/>
    <property type="evidence" value="ECO:0007669"/>
    <property type="project" value="UniProtKB-KW"/>
</dbReference>
<accession>C1C0G4</accession>
<evidence type="ECO:0000256" key="3">
    <source>
        <dbReference type="PIRSR" id="PIRSR000705-3"/>
    </source>
</evidence>
<dbReference type="InterPro" id="IPR002624">
    <property type="entry name" value="DCK/DGK"/>
</dbReference>
<feature type="domain" description="Deoxynucleoside kinase" evidence="4">
    <location>
        <begin position="33"/>
        <end position="234"/>
    </location>
</feature>
<keyword evidence="3" id="KW-0547">Nucleotide-binding</keyword>
<reference evidence="5" key="1">
    <citation type="submission" date="2009-03" db="EMBL/GenBank/DDBJ databases">
        <title>Caligus clemensi ESTs and full-length cDNAs.</title>
        <authorList>
            <person name="Yasuike M."/>
            <person name="von Schalburg K."/>
            <person name="Cooper G."/>
            <person name="Leong J."/>
            <person name="Jones S.R.M."/>
            <person name="Koop B.F."/>
        </authorList>
    </citation>
    <scope>NUCLEOTIDE SEQUENCE</scope>
    <source>
        <tissue evidence="5">Whole</tissue>
    </source>
</reference>
<dbReference type="SUPFAM" id="SSF52540">
    <property type="entry name" value="P-loop containing nucleoside triphosphate hydrolases"/>
    <property type="match status" value="1"/>
</dbReference>
<dbReference type="PANTHER" id="PTHR10513:SF24">
    <property type="entry name" value="THYMIDINE KINASE 2, MITOCHONDRIAL"/>
    <property type="match status" value="1"/>
</dbReference>
<name>C1C0G4_CALCM</name>
<dbReference type="GO" id="GO:0005739">
    <property type="term" value="C:mitochondrion"/>
    <property type="evidence" value="ECO:0007669"/>
    <property type="project" value="TreeGrafter"/>
</dbReference>
<dbReference type="InterPro" id="IPR027417">
    <property type="entry name" value="P-loop_NTPase"/>
</dbReference>
<dbReference type="EMBL" id="BT080343">
    <property type="protein sequence ID" value="ACO14767.1"/>
    <property type="molecule type" value="mRNA"/>
</dbReference>
<dbReference type="GO" id="GO:0019136">
    <property type="term" value="F:deoxynucleoside kinase activity"/>
    <property type="evidence" value="ECO:0007669"/>
    <property type="project" value="InterPro"/>
</dbReference>
<keyword evidence="3" id="KW-0067">ATP-binding</keyword>
<sequence length="246" mass="29033">MEFFKYVLKLWTLLSNVRAPARIPIGQEYFTVYVEGPTGSGKSTLIEMFEDRPDIYAVQEPVDSWMNVNGTNLFEMMYTNPQRWSGTFQLHASLSRLRSVTERTPIGKRIRIFERSIYSERYCFLENRIKSQSLENAETALMDKWFDFMVQRFEKSVKPDLIIYLRGDNDVFKDRILKRGRKEELPYIKGKIFNEIHSLHEDWLFHRNSTFLVPAEVLVLDANVNIAGFKEQANFIEQHFLPPPTF</sequence>
<dbReference type="CDD" id="cd01673">
    <property type="entry name" value="dNK"/>
    <property type="match status" value="1"/>
</dbReference>
<evidence type="ECO:0000256" key="2">
    <source>
        <dbReference type="PIRSR" id="PIRSR000705-1"/>
    </source>
</evidence>
<feature type="binding site" evidence="3">
    <location>
        <begin position="175"/>
        <end position="179"/>
    </location>
    <ligand>
        <name>ATP</name>
        <dbReference type="ChEBI" id="CHEBI:30616"/>
    </ligand>
</feature>
<proteinExistence type="evidence at transcript level"/>
<gene>
    <name evidence="5" type="primary">DNK</name>
</gene>
<feature type="active site" description="Proton acceptor" evidence="2">
    <location>
        <position position="114"/>
    </location>
</feature>
<dbReference type="Gene3D" id="3.40.50.300">
    <property type="entry name" value="P-loop containing nucleotide triphosphate hydrolases"/>
    <property type="match status" value="1"/>
</dbReference>
<dbReference type="PANTHER" id="PTHR10513">
    <property type="entry name" value="DEOXYNUCLEOSIDE KINASE"/>
    <property type="match status" value="1"/>
</dbReference>
<evidence type="ECO:0000256" key="1">
    <source>
        <dbReference type="ARBA" id="ARBA00007420"/>
    </source>
</evidence>
<keyword evidence="5" id="KW-0418">Kinase</keyword>
<dbReference type="InterPro" id="IPR031314">
    <property type="entry name" value="DNK_dom"/>
</dbReference>
<protein>
    <submittedName>
        <fullName evidence="5">Deoxynucleoside kinase</fullName>
    </submittedName>
</protein>
<dbReference type="AlphaFoldDB" id="C1C0G4"/>
<keyword evidence="5" id="KW-0808">Transferase</keyword>
<dbReference type="Pfam" id="PF01712">
    <property type="entry name" value="dNK"/>
    <property type="match status" value="1"/>
</dbReference>
<dbReference type="InterPro" id="IPR050566">
    <property type="entry name" value="Deoxyribonucleoside_kinase"/>
</dbReference>
<evidence type="ECO:0000313" key="5">
    <source>
        <dbReference type="EMBL" id="ACO14767.1"/>
    </source>
</evidence>